<keyword evidence="1" id="KW-0812">Transmembrane</keyword>
<evidence type="ECO:0000256" key="1">
    <source>
        <dbReference type="SAM" id="Phobius"/>
    </source>
</evidence>
<feature type="signal peptide" evidence="2">
    <location>
        <begin position="1"/>
        <end position="18"/>
    </location>
</feature>
<feature type="transmembrane region" description="Helical" evidence="1">
    <location>
        <begin position="227"/>
        <end position="251"/>
    </location>
</feature>
<keyword evidence="1" id="KW-0472">Membrane</keyword>
<dbReference type="OrthoDB" id="9815212at2"/>
<dbReference type="InterPro" id="IPR019088">
    <property type="entry name" value="CHP02186-rel_TM"/>
</dbReference>
<proteinExistence type="predicted"/>
<evidence type="ECO:0000256" key="2">
    <source>
        <dbReference type="SAM" id="SignalP"/>
    </source>
</evidence>
<protein>
    <submittedName>
        <fullName evidence="3">Uncharacterized protein (TIGR02186 family)</fullName>
    </submittedName>
</protein>
<keyword evidence="4" id="KW-1185">Reference proteome</keyword>
<name>A0A285CIS3_9RHOB</name>
<dbReference type="AlphaFoldDB" id="A0A285CIS3"/>
<dbReference type="Proteomes" id="UP000219467">
    <property type="component" value="Unassembled WGS sequence"/>
</dbReference>
<evidence type="ECO:0000313" key="4">
    <source>
        <dbReference type="Proteomes" id="UP000219467"/>
    </source>
</evidence>
<evidence type="ECO:0000313" key="3">
    <source>
        <dbReference type="EMBL" id="SNX67430.1"/>
    </source>
</evidence>
<dbReference type="Pfam" id="PF09608">
    <property type="entry name" value="Alph_Pro_TM"/>
    <property type="match status" value="1"/>
</dbReference>
<keyword evidence="1" id="KW-1133">Transmembrane helix</keyword>
<dbReference type="RefSeq" id="WP_097028700.1">
    <property type="nucleotide sequence ID" value="NZ_OAOQ01000001.1"/>
</dbReference>
<reference evidence="4" key="1">
    <citation type="submission" date="2017-08" db="EMBL/GenBank/DDBJ databases">
        <authorList>
            <person name="Varghese N."/>
            <person name="Submissions S."/>
        </authorList>
    </citation>
    <scope>NUCLEOTIDE SEQUENCE [LARGE SCALE GENOMIC DNA]</scope>
    <source>
        <strain evidence="4">JA234</strain>
    </source>
</reference>
<gene>
    <name evidence="3" type="ORF">SAMN05878503_10164</name>
</gene>
<feature type="chain" id="PRO_5012108701" evidence="2">
    <location>
        <begin position="19"/>
        <end position="252"/>
    </location>
</feature>
<dbReference type="EMBL" id="OAOQ01000001">
    <property type="protein sequence ID" value="SNX67430.1"/>
    <property type="molecule type" value="Genomic_DNA"/>
</dbReference>
<keyword evidence="2" id="KW-0732">Signal</keyword>
<accession>A0A285CIS3</accession>
<organism evidence="3 4">
    <name type="scientific">Cereibacter ovatus</name>
    <dbReference type="NCBI Taxonomy" id="439529"/>
    <lineage>
        <taxon>Bacteria</taxon>
        <taxon>Pseudomonadati</taxon>
        <taxon>Pseudomonadota</taxon>
        <taxon>Alphaproteobacteria</taxon>
        <taxon>Rhodobacterales</taxon>
        <taxon>Paracoccaceae</taxon>
        <taxon>Cereibacter</taxon>
    </lineage>
</organism>
<sequence>MIRALVLLAMLIAAPALAQEERIVLGLSETRVSITADFQGSEIMIYGAVQRETPQPDGALGVIVTVQGPPTQVMVRKKERRFGIWINREKVRIGRAPSFYAVATSGPLERVLSETDNLRHQISIPRAIRAIGISAQAENSPAFIEALERIRRAEGLYAMQEGAVRLTKGTLFRTDIQLPVNLTEGDYRVRVFLTRDGRVVDMFEDRIGVQKAGIERFIHALAHEKPLIYGLLSLVLAVVAGWSASAAFRFVR</sequence>